<feature type="domain" description="BTB" evidence="1">
    <location>
        <begin position="1"/>
        <end position="76"/>
    </location>
</feature>
<accession>D2VCV1</accession>
<reference evidence="2 3" key="1">
    <citation type="journal article" date="2010" name="Cell">
        <title>The genome of Naegleria gruberi illuminates early eukaryotic versatility.</title>
        <authorList>
            <person name="Fritz-Laylin L.K."/>
            <person name="Prochnik S.E."/>
            <person name="Ginger M.L."/>
            <person name="Dacks J.B."/>
            <person name="Carpenter M.L."/>
            <person name="Field M.C."/>
            <person name="Kuo A."/>
            <person name="Paredez A."/>
            <person name="Chapman J."/>
            <person name="Pham J."/>
            <person name="Shu S."/>
            <person name="Neupane R."/>
            <person name="Cipriano M."/>
            <person name="Mancuso J."/>
            <person name="Tu H."/>
            <person name="Salamov A."/>
            <person name="Lindquist E."/>
            <person name="Shapiro H."/>
            <person name="Lucas S."/>
            <person name="Grigoriev I.V."/>
            <person name="Cande W.Z."/>
            <person name="Fulton C."/>
            <person name="Rokhsar D.S."/>
            <person name="Dawson S.C."/>
        </authorList>
    </citation>
    <scope>NUCLEOTIDE SEQUENCE [LARGE SCALE GENOMIC DNA]</scope>
    <source>
        <strain evidence="2 3">NEG-M</strain>
    </source>
</reference>
<protein>
    <submittedName>
        <fullName evidence="2">Predicted protein</fullName>
    </submittedName>
</protein>
<dbReference type="RefSeq" id="XP_002678113.1">
    <property type="nucleotide sequence ID" value="XM_002678067.1"/>
</dbReference>
<dbReference type="Pfam" id="PF02214">
    <property type="entry name" value="BTB_2"/>
    <property type="match status" value="1"/>
</dbReference>
<keyword evidence="3" id="KW-1185">Reference proteome</keyword>
<dbReference type="Proteomes" id="UP000006671">
    <property type="component" value="Unassembled WGS sequence"/>
</dbReference>
<organism evidence="3">
    <name type="scientific">Naegleria gruberi</name>
    <name type="common">Amoeba</name>
    <dbReference type="NCBI Taxonomy" id="5762"/>
    <lineage>
        <taxon>Eukaryota</taxon>
        <taxon>Discoba</taxon>
        <taxon>Heterolobosea</taxon>
        <taxon>Tetramitia</taxon>
        <taxon>Eutetramitia</taxon>
        <taxon>Vahlkampfiidae</taxon>
        <taxon>Naegleria</taxon>
    </lineage>
</organism>
<dbReference type="Pfam" id="PF00805">
    <property type="entry name" value="Pentapeptide"/>
    <property type="match status" value="2"/>
</dbReference>
<dbReference type="VEuPathDB" id="AmoebaDB:NAEGRDRAFT_3322"/>
<dbReference type="OrthoDB" id="9989223at2759"/>
<proteinExistence type="predicted"/>
<evidence type="ECO:0000259" key="1">
    <source>
        <dbReference type="PROSITE" id="PS50097"/>
    </source>
</evidence>
<dbReference type="SUPFAM" id="SSF54695">
    <property type="entry name" value="POZ domain"/>
    <property type="match status" value="1"/>
</dbReference>
<dbReference type="OMA" id="YACIKNA"/>
<feature type="non-terminal residue" evidence="2">
    <location>
        <position position="1"/>
    </location>
</feature>
<dbReference type="PANTHER" id="PTHR14136:SF17">
    <property type="entry name" value="BTB_POZ DOMAIN-CONTAINING PROTEIN KCTD9"/>
    <property type="match status" value="1"/>
</dbReference>
<dbReference type="GeneID" id="8857378"/>
<evidence type="ECO:0000313" key="2">
    <source>
        <dbReference type="EMBL" id="EFC45369.1"/>
    </source>
</evidence>
<dbReference type="InterPro" id="IPR000210">
    <property type="entry name" value="BTB/POZ_dom"/>
</dbReference>
<dbReference type="SMART" id="SM00225">
    <property type="entry name" value="BTB"/>
    <property type="match status" value="1"/>
</dbReference>
<dbReference type="GO" id="GO:0051260">
    <property type="term" value="P:protein homooligomerization"/>
    <property type="evidence" value="ECO:0007669"/>
    <property type="project" value="InterPro"/>
</dbReference>
<dbReference type="Gene3D" id="2.160.20.80">
    <property type="entry name" value="E3 ubiquitin-protein ligase SopA"/>
    <property type="match status" value="1"/>
</dbReference>
<gene>
    <name evidence="2" type="ORF">NAEGRDRAFT_3322</name>
</gene>
<name>D2VCV1_NAEGR</name>
<dbReference type="SUPFAM" id="SSF141571">
    <property type="entry name" value="Pentapeptide repeat-like"/>
    <property type="match status" value="1"/>
</dbReference>
<evidence type="ECO:0000313" key="3">
    <source>
        <dbReference type="Proteomes" id="UP000006671"/>
    </source>
</evidence>
<dbReference type="InterPro" id="IPR051082">
    <property type="entry name" value="Pentapeptide-BTB/POZ_domain"/>
</dbReference>
<sequence>IQLSFDGATFTTTRSTLTMDKDSMLSVMFQKNSPFKKMTRDFNHPMKPYFVMMDRNPQYFEPILNYLRSGELVINNGVNIRGVHLESKFWGLAALTEEIEKLLELERLSEIRKNLHDNLECELTRQDIIKALMNWWIDKLQGLNLPGIDLSGLDLSSVNFSKTNLKNANLSRCTLDFSEMRETIIEGCNFSNAHMFKIIIKNANCKNVNFSGASLRGASITHCDMNGANFNSSDLELADLSNSNLRNADLSGASMKGVQLKNCVTTN</sequence>
<dbReference type="InterPro" id="IPR011333">
    <property type="entry name" value="SKP1/BTB/POZ_sf"/>
</dbReference>
<dbReference type="PANTHER" id="PTHR14136">
    <property type="entry name" value="BTB_POZ DOMAIN-CONTAINING PROTEIN KCTD9"/>
    <property type="match status" value="1"/>
</dbReference>
<dbReference type="InterPro" id="IPR003131">
    <property type="entry name" value="T1-type_BTB"/>
</dbReference>
<dbReference type="STRING" id="5762.D2VCV1"/>
<dbReference type="AlphaFoldDB" id="D2VCV1"/>
<dbReference type="eggNOG" id="KOG1665">
    <property type="taxonomic scope" value="Eukaryota"/>
</dbReference>
<dbReference type="EMBL" id="GG738863">
    <property type="protein sequence ID" value="EFC45369.1"/>
    <property type="molecule type" value="Genomic_DNA"/>
</dbReference>
<dbReference type="Gene3D" id="3.30.710.10">
    <property type="entry name" value="Potassium Channel Kv1.1, Chain A"/>
    <property type="match status" value="1"/>
</dbReference>
<dbReference type="InParanoid" id="D2VCV1"/>
<dbReference type="PROSITE" id="PS50097">
    <property type="entry name" value="BTB"/>
    <property type="match status" value="1"/>
</dbReference>
<dbReference type="InterPro" id="IPR001646">
    <property type="entry name" value="5peptide_repeat"/>
</dbReference>
<dbReference type="KEGG" id="ngr:NAEGRDRAFT_3322"/>
<feature type="non-terminal residue" evidence="2">
    <location>
        <position position="267"/>
    </location>
</feature>